<evidence type="ECO:0000313" key="12">
    <source>
        <dbReference type="Proteomes" id="UP000046392"/>
    </source>
</evidence>
<dbReference type="SUPFAM" id="SSF57716">
    <property type="entry name" value="Glucocorticoid receptor-like (DNA-binding domain)"/>
    <property type="match status" value="1"/>
</dbReference>
<comment type="subcellular location">
    <subcellularLocation>
        <location evidence="1">Nucleus</location>
    </subcellularLocation>
</comment>
<dbReference type="InterPro" id="IPR001628">
    <property type="entry name" value="Znf_hrmn_rcpt"/>
</dbReference>
<keyword evidence="3" id="KW-0479">Metal-binding</keyword>
<dbReference type="PRINTS" id="PR00047">
    <property type="entry name" value="STROIDFINGER"/>
</dbReference>
<name>A0A0N5BXV5_STREA</name>
<dbReference type="GO" id="GO:0003700">
    <property type="term" value="F:DNA-binding transcription factor activity"/>
    <property type="evidence" value="ECO:0007669"/>
    <property type="project" value="InterPro"/>
</dbReference>
<comment type="similarity">
    <text evidence="2">Belongs to the nuclear hormone receptor family.</text>
</comment>
<proteinExistence type="inferred from homology"/>
<dbReference type="WBParaSite" id="SPAL_0001062000.1">
    <property type="protein sequence ID" value="SPAL_0001062000.1"/>
    <property type="gene ID" value="SPAL_0001062000"/>
</dbReference>
<evidence type="ECO:0000256" key="6">
    <source>
        <dbReference type="ARBA" id="ARBA00023015"/>
    </source>
</evidence>
<evidence type="ECO:0000313" key="13">
    <source>
        <dbReference type="WBParaSite" id="SPAL_0001062000.1"/>
    </source>
</evidence>
<evidence type="ECO:0000256" key="4">
    <source>
        <dbReference type="ARBA" id="ARBA00022771"/>
    </source>
</evidence>
<dbReference type="PROSITE" id="PS51030">
    <property type="entry name" value="NUCLEAR_REC_DBD_2"/>
    <property type="match status" value="1"/>
</dbReference>
<dbReference type="InterPro" id="IPR049636">
    <property type="entry name" value="HNF4-like_DBD"/>
</dbReference>
<dbReference type="Gene3D" id="3.30.50.10">
    <property type="entry name" value="Erythroid Transcription Factor GATA-1, subunit A"/>
    <property type="match status" value="1"/>
</dbReference>
<dbReference type="InterPro" id="IPR013088">
    <property type="entry name" value="Znf_NHR/GATA"/>
</dbReference>
<feature type="domain" description="Nuclear receptor" evidence="11">
    <location>
        <begin position="28"/>
        <end position="101"/>
    </location>
</feature>
<reference evidence="13" key="1">
    <citation type="submission" date="2017-02" db="UniProtKB">
        <authorList>
            <consortium name="WormBaseParasite"/>
        </authorList>
    </citation>
    <scope>IDENTIFICATION</scope>
</reference>
<dbReference type="GO" id="GO:0008270">
    <property type="term" value="F:zinc ion binding"/>
    <property type="evidence" value="ECO:0007669"/>
    <property type="project" value="UniProtKB-KW"/>
</dbReference>
<evidence type="ECO:0000259" key="11">
    <source>
        <dbReference type="PROSITE" id="PS51030"/>
    </source>
</evidence>
<protein>
    <submittedName>
        <fullName evidence="13">Nuclear receptor domain-containing protein</fullName>
    </submittedName>
</protein>
<keyword evidence="4" id="KW-0863">Zinc-finger</keyword>
<organism evidence="12 13">
    <name type="scientific">Strongyloides papillosus</name>
    <name type="common">Intestinal threadworm</name>
    <dbReference type="NCBI Taxonomy" id="174720"/>
    <lineage>
        <taxon>Eukaryota</taxon>
        <taxon>Metazoa</taxon>
        <taxon>Ecdysozoa</taxon>
        <taxon>Nematoda</taxon>
        <taxon>Chromadorea</taxon>
        <taxon>Rhabditida</taxon>
        <taxon>Tylenchina</taxon>
        <taxon>Panagrolaimomorpha</taxon>
        <taxon>Strongyloidoidea</taxon>
        <taxon>Strongyloididae</taxon>
        <taxon>Strongyloides</taxon>
    </lineage>
</organism>
<dbReference type="Pfam" id="PF00105">
    <property type="entry name" value="zf-C4"/>
    <property type="match status" value="1"/>
</dbReference>
<keyword evidence="12" id="KW-1185">Reference proteome</keyword>
<dbReference type="Proteomes" id="UP000046392">
    <property type="component" value="Unplaced"/>
</dbReference>
<keyword evidence="8" id="KW-0804">Transcription</keyword>
<keyword evidence="6" id="KW-0805">Transcription regulation</keyword>
<evidence type="ECO:0000256" key="10">
    <source>
        <dbReference type="ARBA" id="ARBA00023242"/>
    </source>
</evidence>
<evidence type="ECO:0000256" key="8">
    <source>
        <dbReference type="ARBA" id="ARBA00023163"/>
    </source>
</evidence>
<evidence type="ECO:0000256" key="2">
    <source>
        <dbReference type="ARBA" id="ARBA00005993"/>
    </source>
</evidence>
<keyword evidence="7" id="KW-0238">DNA-binding</keyword>
<dbReference type="PANTHER" id="PTHR24083">
    <property type="entry name" value="NUCLEAR HORMONE RECEPTOR"/>
    <property type="match status" value="1"/>
</dbReference>
<dbReference type="STRING" id="174720.A0A0N5BXV5"/>
<dbReference type="AlphaFoldDB" id="A0A0N5BXV5"/>
<dbReference type="CDD" id="cd06960">
    <property type="entry name" value="NR_DBD_HNF4A"/>
    <property type="match status" value="1"/>
</dbReference>
<dbReference type="FunFam" id="3.30.50.10:FF:000030">
    <property type="entry name" value="Nuclear Hormone Receptor family"/>
    <property type="match status" value="1"/>
</dbReference>
<evidence type="ECO:0000256" key="1">
    <source>
        <dbReference type="ARBA" id="ARBA00004123"/>
    </source>
</evidence>
<accession>A0A0N5BXV5</accession>
<dbReference type="SMART" id="SM00399">
    <property type="entry name" value="ZnF_C4"/>
    <property type="match status" value="1"/>
</dbReference>
<evidence type="ECO:0000256" key="5">
    <source>
        <dbReference type="ARBA" id="ARBA00022833"/>
    </source>
</evidence>
<keyword evidence="9" id="KW-0675">Receptor</keyword>
<sequence>MPSFGNNSKISGLQEYSVAFEERNRNSPKTCAVCSGSTKCFHYDVPSCNGCKTFFRRCILSGKQYKCRFEENCLITEGSRCKACRFNKCIQVGMNPNGMTKYIRK</sequence>
<evidence type="ECO:0000256" key="7">
    <source>
        <dbReference type="ARBA" id="ARBA00023125"/>
    </source>
</evidence>
<dbReference type="InterPro" id="IPR050274">
    <property type="entry name" value="Nuclear_hormone_rcpt_NR2"/>
</dbReference>
<keyword evidence="10" id="KW-0539">Nucleus</keyword>
<dbReference type="GO" id="GO:0005634">
    <property type="term" value="C:nucleus"/>
    <property type="evidence" value="ECO:0007669"/>
    <property type="project" value="UniProtKB-SubCell"/>
</dbReference>
<evidence type="ECO:0000256" key="3">
    <source>
        <dbReference type="ARBA" id="ARBA00022723"/>
    </source>
</evidence>
<dbReference type="GO" id="GO:0000978">
    <property type="term" value="F:RNA polymerase II cis-regulatory region sequence-specific DNA binding"/>
    <property type="evidence" value="ECO:0007669"/>
    <property type="project" value="InterPro"/>
</dbReference>
<evidence type="ECO:0000256" key="9">
    <source>
        <dbReference type="ARBA" id="ARBA00023170"/>
    </source>
</evidence>
<keyword evidence="5" id="KW-0862">Zinc</keyword>